<dbReference type="Proteomes" id="UP000734343">
    <property type="component" value="Unassembled WGS sequence"/>
</dbReference>
<organism evidence="1 2">
    <name type="scientific">Rahnella bonaserana</name>
    <dbReference type="NCBI Taxonomy" id="2816248"/>
    <lineage>
        <taxon>Bacteria</taxon>
        <taxon>Pseudomonadati</taxon>
        <taxon>Pseudomonadota</taxon>
        <taxon>Gammaproteobacteria</taxon>
        <taxon>Enterobacterales</taxon>
        <taxon>Yersiniaceae</taxon>
        <taxon>Rahnella</taxon>
    </lineage>
</organism>
<evidence type="ECO:0000313" key="1">
    <source>
        <dbReference type="EMBL" id="MBU9857141.1"/>
    </source>
</evidence>
<protein>
    <submittedName>
        <fullName evidence="1">Uncharacterized protein</fullName>
    </submittedName>
</protein>
<name>A0ABS6LYG9_9GAMM</name>
<reference evidence="1 2" key="1">
    <citation type="submission" date="2021-03" db="EMBL/GenBank/DDBJ databases">
        <title>Five novel Rahnella species.</title>
        <authorList>
            <person name="Brady C."/>
            <person name="Asselin J."/>
            <person name="Beer S."/>
            <person name="Bruberg M.B."/>
            <person name="Crampton B."/>
            <person name="Venter S."/>
            <person name="Arnold D."/>
            <person name="Denman S."/>
        </authorList>
    </citation>
    <scope>NUCLEOTIDE SEQUENCE [LARGE SCALE GENOMIC DNA]</scope>
    <source>
        <strain evidence="1 2">H11b</strain>
    </source>
</reference>
<accession>A0ABS6LYG9</accession>
<dbReference type="RefSeq" id="WP_217174309.1">
    <property type="nucleotide sequence ID" value="NZ_JAFMOW010000066.1"/>
</dbReference>
<evidence type="ECO:0000313" key="2">
    <source>
        <dbReference type="Proteomes" id="UP000734343"/>
    </source>
</evidence>
<proteinExistence type="predicted"/>
<sequence length="219" mass="24315">MSNYEEIATRIADIIISPDSVLGFINGAISVPLDLGYMAYGVFDTDSHYSHETETIRIIQAMRNGILNYDRILDAIEIVFSKFDQYVSVSKQNKVLSLGSFSIIGRAVTNSAISSTIAKAIAQRAGWTVALRGGAVGNILLIGGMKERCIRTSEQLSVDEPELYQVLRVKDYDLLYFMFEPALKPFVDALIVRRQQGIPAFDNILERVESKVSGDHGHH</sequence>
<gene>
    <name evidence="1" type="ORF">J1778_17865</name>
</gene>
<dbReference type="EMBL" id="JAFMOW010000066">
    <property type="protein sequence ID" value="MBU9857141.1"/>
    <property type="molecule type" value="Genomic_DNA"/>
</dbReference>
<comment type="caution">
    <text evidence="1">The sequence shown here is derived from an EMBL/GenBank/DDBJ whole genome shotgun (WGS) entry which is preliminary data.</text>
</comment>
<keyword evidence="2" id="KW-1185">Reference proteome</keyword>